<gene>
    <name evidence="1" type="ORF">GCM10007901_33050</name>
</gene>
<organism evidence="1 2">
    <name type="scientific">Dyella acidisoli</name>
    <dbReference type="NCBI Taxonomy" id="1867834"/>
    <lineage>
        <taxon>Bacteria</taxon>
        <taxon>Pseudomonadati</taxon>
        <taxon>Pseudomonadota</taxon>
        <taxon>Gammaproteobacteria</taxon>
        <taxon>Lysobacterales</taxon>
        <taxon>Rhodanobacteraceae</taxon>
        <taxon>Dyella</taxon>
    </lineage>
</organism>
<protein>
    <recommendedName>
        <fullName evidence="3">DUF1579 domain-containing protein</fullName>
    </recommendedName>
</protein>
<proteinExistence type="predicted"/>
<dbReference type="EMBL" id="BSOB01000046">
    <property type="protein sequence ID" value="GLQ94353.1"/>
    <property type="molecule type" value="Genomic_DNA"/>
</dbReference>
<evidence type="ECO:0000313" key="1">
    <source>
        <dbReference type="EMBL" id="GLQ94353.1"/>
    </source>
</evidence>
<reference evidence="2" key="1">
    <citation type="journal article" date="2019" name="Int. J. Syst. Evol. Microbiol.">
        <title>The Global Catalogue of Microorganisms (GCM) 10K type strain sequencing project: providing services to taxonomists for standard genome sequencing and annotation.</title>
        <authorList>
            <consortium name="The Broad Institute Genomics Platform"/>
            <consortium name="The Broad Institute Genome Sequencing Center for Infectious Disease"/>
            <person name="Wu L."/>
            <person name="Ma J."/>
        </authorList>
    </citation>
    <scope>NUCLEOTIDE SEQUENCE [LARGE SCALE GENOMIC DNA]</scope>
    <source>
        <strain evidence="2">NBRC 111980</strain>
    </source>
</reference>
<accession>A0ABQ5XRZ8</accession>
<dbReference type="Proteomes" id="UP001156670">
    <property type="component" value="Unassembled WGS sequence"/>
</dbReference>
<keyword evidence="2" id="KW-1185">Reference proteome</keyword>
<sequence length="158" mass="17830">MRATERDGQHDFDFNFGTWKTHVSRLVHPLTGSTTWTEYDGMSVVRKVWNGRASIFELEVEGPSGHIEGVGLRLYNPQSHQWNLNWANSSVGMLDGGMIGEFKDGHGDFYGTDTFNGQSILVRNGFSNITPNSSRFEQAFSADGGKTWETNWIMTFTR</sequence>
<evidence type="ECO:0008006" key="3">
    <source>
        <dbReference type="Google" id="ProtNLM"/>
    </source>
</evidence>
<name>A0ABQ5XRZ8_9GAMM</name>
<comment type="caution">
    <text evidence="1">The sequence shown here is derived from an EMBL/GenBank/DDBJ whole genome shotgun (WGS) entry which is preliminary data.</text>
</comment>
<evidence type="ECO:0000313" key="2">
    <source>
        <dbReference type="Proteomes" id="UP001156670"/>
    </source>
</evidence>